<dbReference type="InterPro" id="IPR001909">
    <property type="entry name" value="KRAB"/>
</dbReference>
<reference evidence="2" key="1">
    <citation type="submission" date="2017-08" db="EMBL/GenBank/DDBJ databases">
        <title>Assembly of the North American Bullfrog Genome.</title>
        <authorList>
            <person name="Warren R.L."/>
            <person name="Vandervalk B.P."/>
            <person name="Kucuk E."/>
            <person name="Birol I."/>
            <person name="Helbing C."/>
            <person name="Pandoh P."/>
            <person name="Behsaz B."/>
            <person name="Mohamadi H."/>
            <person name="Chu J."/>
            <person name="Jackman S."/>
            <person name="Hammond S.A."/>
            <person name="Veldhoen N."/>
            <person name="Kirk H."/>
            <person name="Zhao Y."/>
            <person name="Coope R."/>
            <person name="Pleasance S."/>
            <person name="Moore R."/>
            <person name="Holt R."/>
        </authorList>
    </citation>
    <scope>NUCLEOTIDE SEQUENCE</scope>
    <source>
        <strain evidence="2">Bruno</strain>
        <tissue evidence="2">Liver</tissue>
    </source>
</reference>
<evidence type="ECO:0000259" key="1">
    <source>
        <dbReference type="PROSITE" id="PS50805"/>
    </source>
</evidence>
<sequence>MIENYQTIHSLGYQNEKPTLISKIEQGQDLYITKLESHSQ</sequence>
<name>A0A2G9S8V1_AQUCT</name>
<dbReference type="AlphaFoldDB" id="A0A2G9S8V1"/>
<dbReference type="PROSITE" id="PS50805">
    <property type="entry name" value="KRAB"/>
    <property type="match status" value="1"/>
</dbReference>
<dbReference type="EMBL" id="KV926393">
    <property type="protein sequence ID" value="PIO36547.1"/>
    <property type="molecule type" value="Genomic_DNA"/>
</dbReference>
<organism evidence="2">
    <name type="scientific">Aquarana catesbeiana</name>
    <name type="common">American bullfrog</name>
    <name type="synonym">Rana catesbeiana</name>
    <dbReference type="NCBI Taxonomy" id="8400"/>
    <lineage>
        <taxon>Eukaryota</taxon>
        <taxon>Metazoa</taxon>
        <taxon>Chordata</taxon>
        <taxon>Craniata</taxon>
        <taxon>Vertebrata</taxon>
        <taxon>Euteleostomi</taxon>
        <taxon>Amphibia</taxon>
        <taxon>Batrachia</taxon>
        <taxon>Anura</taxon>
        <taxon>Neobatrachia</taxon>
        <taxon>Ranoidea</taxon>
        <taxon>Ranidae</taxon>
        <taxon>Aquarana</taxon>
    </lineage>
</organism>
<accession>A0A2G9S8V1</accession>
<feature type="non-terminal residue" evidence="2">
    <location>
        <position position="40"/>
    </location>
</feature>
<protein>
    <recommendedName>
        <fullName evidence="1">KRAB domain-containing protein</fullName>
    </recommendedName>
</protein>
<feature type="domain" description="KRAB" evidence="1">
    <location>
        <begin position="1"/>
        <end position="40"/>
    </location>
</feature>
<evidence type="ECO:0000313" key="2">
    <source>
        <dbReference type="EMBL" id="PIO36547.1"/>
    </source>
</evidence>
<dbReference type="GO" id="GO:0006355">
    <property type="term" value="P:regulation of DNA-templated transcription"/>
    <property type="evidence" value="ECO:0007669"/>
    <property type="project" value="InterPro"/>
</dbReference>
<gene>
    <name evidence="2" type="ORF">AB205_0040770</name>
</gene>
<proteinExistence type="predicted"/>